<sequence length="76" mass="8722">MDESTNSPLNSDNLLSVISRVWATKEVSKRTNNPYYQIHIAFGDTYTFEAFLTKEQLALIGLAQERRRKAEIDAMI</sequence>
<dbReference type="Proteomes" id="UP001177295">
    <property type="component" value="Chromosome"/>
</dbReference>
<reference evidence="1 2" key="1">
    <citation type="journal article" date="2023" name="Cell">
        <title>Genetic manipulation of Patescibacteria provides mechanistic insights into microbial dark matter and the epibiotic lifestyle.</title>
        <authorList>
            <person name="Wang Y."/>
            <person name="Gallagher L.A."/>
            <person name="Andrade P.A."/>
            <person name="Liu A."/>
            <person name="Humphreys I.R."/>
            <person name="Turkarslan S."/>
            <person name="Cutler K.J."/>
            <person name="Arrieta-Ortiz M.L."/>
            <person name="Li Y."/>
            <person name="Radey M.C."/>
            <person name="McLean J.S."/>
            <person name="Cong Q."/>
            <person name="Baker D."/>
            <person name="Baliga N.S."/>
            <person name="Peterson S.B."/>
            <person name="Mougous J.D."/>
        </authorList>
    </citation>
    <scope>NUCLEOTIDE SEQUENCE [LARGE SCALE GENOMIC DNA]</scope>
    <source>
        <strain evidence="1 2">ML1</strain>
    </source>
</reference>
<dbReference type="RefSeq" id="WP_376754274.1">
    <property type="nucleotide sequence ID" value="NZ_CP124550.1"/>
</dbReference>
<accession>A0ABY8WV49</accession>
<proteinExistence type="predicted"/>
<protein>
    <submittedName>
        <fullName evidence="1">Uncharacterized protein</fullName>
    </submittedName>
</protein>
<name>A0ABY8WV49_9BACT</name>
<evidence type="ECO:0000313" key="2">
    <source>
        <dbReference type="Proteomes" id="UP001177295"/>
    </source>
</evidence>
<evidence type="ECO:0000313" key="1">
    <source>
        <dbReference type="EMBL" id="WIO45906.1"/>
    </source>
</evidence>
<dbReference type="EMBL" id="CP124550">
    <property type="protein sequence ID" value="WIO45906.1"/>
    <property type="molecule type" value="Genomic_DNA"/>
</dbReference>
<organism evidence="1 2">
    <name type="scientific">Candidatus Southlakia epibionticum</name>
    <dbReference type="NCBI Taxonomy" id="3043284"/>
    <lineage>
        <taxon>Bacteria</taxon>
        <taxon>Candidatus Saccharimonadota</taxon>
        <taxon>Candidatus Saccharimonadia</taxon>
        <taxon>Candidatus Saccharimonadales</taxon>
        <taxon>Candidatus Saccharimonadaceae</taxon>
        <taxon>Candidatus Southlakia</taxon>
    </lineage>
</organism>
<keyword evidence="2" id="KW-1185">Reference proteome</keyword>
<gene>
    <name evidence="1" type="ORF">SEML1_0276</name>
</gene>